<accession>A0A3S0KT99</accession>
<dbReference type="Gene3D" id="1.10.3210.10">
    <property type="entry name" value="Hypothetical protein af1432"/>
    <property type="match status" value="1"/>
</dbReference>
<dbReference type="SUPFAM" id="SSF54631">
    <property type="entry name" value="CBS-domain pair"/>
    <property type="match status" value="1"/>
</dbReference>
<dbReference type="Proteomes" id="UP000267448">
    <property type="component" value="Unassembled WGS sequence"/>
</dbReference>
<dbReference type="SMART" id="SM00471">
    <property type="entry name" value="HDc"/>
    <property type="match status" value="1"/>
</dbReference>
<proteinExistence type="predicted"/>
<dbReference type="OrthoDB" id="9802385at2"/>
<dbReference type="PANTHER" id="PTHR46246:SF1">
    <property type="entry name" value="GUANOSINE-3',5'-BIS(DIPHOSPHATE) 3'-PYROPHOSPHOHYDROLASE MESH1"/>
    <property type="match status" value="1"/>
</dbReference>
<evidence type="ECO:0000313" key="3">
    <source>
        <dbReference type="Proteomes" id="UP000267448"/>
    </source>
</evidence>
<sequence length="446" mass="51217">MKLLVKSAQHFATQAHTQINHLRKYTKQPYQMHLKRVAQTVSEITDDPEIIAAAWLHDTVEDTPATFEDIELNFGSRVVQFVFDLTDVSRPSDGSRALRKAIDREHLSQASPAAKTIKLADLIDNCADICKHDERFGRVFVVEMQQLLPHLVDGDERLYRRAERLCSKWAEKWSIPPSSGAAWVEPPALHATRDLFSNRKLQRLFGEMFSARDVAESLPSYDWDISENELLHLLNNSDISVIGLRKSGFVYGYVLLDETNKKPACLKRRFMDAQLVDIDTPLLNVIATLVHHQFCFVSSMGQVAGVISRNDIQKPAVRMWLFGLITLTEQYMAEQIKLIWPNDKWFKFTSSARLAKAKELKEERERRGQKCDLLDCVQLSDKALILIEDPDYMELFGFSSRREAKTAIKEVESLRNNLAHGQDIISYDWPQIIRMTSRVNETLSNR</sequence>
<dbReference type="AlphaFoldDB" id="A0A3S0KT99"/>
<reference evidence="2 3" key="1">
    <citation type="submission" date="2018-12" db="EMBL/GenBank/DDBJ databases">
        <authorList>
            <person name="Yu L."/>
        </authorList>
    </citation>
    <scope>NUCLEOTIDE SEQUENCE [LARGE SCALE GENOMIC DNA]</scope>
    <source>
        <strain evidence="2 3">HAW-EB2</strain>
    </source>
</reference>
<protein>
    <submittedName>
        <fullName evidence="2">Bifunctional (P)ppGpp synthetase/guanosine-3',5'-bis(Diphosphate) 3'-pyrophosphohydrolase</fullName>
    </submittedName>
</protein>
<dbReference type="PANTHER" id="PTHR46246">
    <property type="entry name" value="GUANOSINE-3',5'-BIS(DIPHOSPHATE) 3'-PYROPHOSPHOHYDROLASE MESH1"/>
    <property type="match status" value="1"/>
</dbReference>
<dbReference type="GO" id="GO:0008893">
    <property type="term" value="F:guanosine-3',5'-bis(diphosphate) 3'-diphosphatase activity"/>
    <property type="evidence" value="ECO:0007669"/>
    <property type="project" value="TreeGrafter"/>
</dbReference>
<feature type="domain" description="HD/PDEase" evidence="1">
    <location>
        <begin position="26"/>
        <end position="135"/>
    </location>
</feature>
<comment type="caution">
    <text evidence="2">The sequence shown here is derived from an EMBL/GenBank/DDBJ whole genome shotgun (WGS) entry which is preliminary data.</text>
</comment>
<dbReference type="InterPro" id="IPR003607">
    <property type="entry name" value="HD/PDEase_dom"/>
</dbReference>
<keyword evidence="3" id="KW-1185">Reference proteome</keyword>
<dbReference type="InterPro" id="IPR046342">
    <property type="entry name" value="CBS_dom_sf"/>
</dbReference>
<evidence type="ECO:0000259" key="1">
    <source>
        <dbReference type="SMART" id="SM00471"/>
    </source>
</evidence>
<dbReference type="SUPFAM" id="SSF109604">
    <property type="entry name" value="HD-domain/PDEase-like"/>
    <property type="match status" value="1"/>
</dbReference>
<dbReference type="EMBL" id="RXNU01000009">
    <property type="protein sequence ID" value="RTR37913.1"/>
    <property type="molecule type" value="Genomic_DNA"/>
</dbReference>
<evidence type="ECO:0000313" key="2">
    <source>
        <dbReference type="EMBL" id="RTR37913.1"/>
    </source>
</evidence>
<gene>
    <name evidence="2" type="ORF">EKG38_16680</name>
</gene>
<name>A0A3S0KT99_9GAMM</name>
<dbReference type="InterPro" id="IPR052194">
    <property type="entry name" value="MESH1"/>
</dbReference>
<dbReference type="Pfam" id="PF13328">
    <property type="entry name" value="HD_4"/>
    <property type="match status" value="1"/>
</dbReference>
<organism evidence="2 3">
    <name type="scientific">Shewanella canadensis</name>
    <dbReference type="NCBI Taxonomy" id="271096"/>
    <lineage>
        <taxon>Bacteria</taxon>
        <taxon>Pseudomonadati</taxon>
        <taxon>Pseudomonadota</taxon>
        <taxon>Gammaproteobacteria</taxon>
        <taxon>Alteromonadales</taxon>
        <taxon>Shewanellaceae</taxon>
        <taxon>Shewanella</taxon>
    </lineage>
</organism>
<dbReference type="RefSeq" id="WP_126521349.1">
    <property type="nucleotide sequence ID" value="NZ_RXNU01000009.1"/>
</dbReference>
<keyword evidence="2" id="KW-0378">Hydrolase</keyword>